<dbReference type="EMBL" id="JAPZBS010000001">
    <property type="protein sequence ID" value="KAJ5390437.1"/>
    <property type="molecule type" value="Genomic_DNA"/>
</dbReference>
<evidence type="ECO:0000313" key="3">
    <source>
        <dbReference type="EMBL" id="KAJ5390437.1"/>
    </source>
</evidence>
<accession>A0A9W9VW48</accession>
<name>A0A9W9VW48_9EURO</name>
<evidence type="ECO:0000256" key="1">
    <source>
        <dbReference type="SAM" id="MobiDB-lite"/>
    </source>
</evidence>
<keyword evidence="4" id="KW-1185">Reference proteome</keyword>
<dbReference type="AlphaFoldDB" id="A0A9W9VW48"/>
<feature type="region of interest" description="Disordered" evidence="1">
    <location>
        <begin position="495"/>
        <end position="520"/>
    </location>
</feature>
<feature type="transmembrane region" description="Helical" evidence="2">
    <location>
        <begin position="176"/>
        <end position="204"/>
    </location>
</feature>
<dbReference type="GeneID" id="81433613"/>
<organism evidence="3 4">
    <name type="scientific">Penicillium cataractarum</name>
    <dbReference type="NCBI Taxonomy" id="2100454"/>
    <lineage>
        <taxon>Eukaryota</taxon>
        <taxon>Fungi</taxon>
        <taxon>Dikarya</taxon>
        <taxon>Ascomycota</taxon>
        <taxon>Pezizomycotina</taxon>
        <taxon>Eurotiomycetes</taxon>
        <taxon>Eurotiomycetidae</taxon>
        <taxon>Eurotiales</taxon>
        <taxon>Aspergillaceae</taxon>
        <taxon>Penicillium</taxon>
    </lineage>
</organism>
<evidence type="ECO:0000313" key="4">
    <source>
        <dbReference type="Proteomes" id="UP001147782"/>
    </source>
</evidence>
<gene>
    <name evidence="3" type="ORF">N7496_001505</name>
</gene>
<proteinExistence type="predicted"/>
<reference evidence="3" key="1">
    <citation type="submission" date="2022-11" db="EMBL/GenBank/DDBJ databases">
        <authorList>
            <person name="Petersen C."/>
        </authorList>
    </citation>
    <scope>NUCLEOTIDE SEQUENCE</scope>
    <source>
        <strain evidence="3">IBT 29864</strain>
    </source>
</reference>
<feature type="compositionally biased region" description="Polar residues" evidence="1">
    <location>
        <begin position="499"/>
        <end position="520"/>
    </location>
</feature>
<dbReference type="PANTHER" id="PTHR38694:SF1">
    <property type="entry name" value="PEROXIN DOMAIN-CONTAINING PROTEIN"/>
    <property type="match status" value="1"/>
</dbReference>
<dbReference type="OrthoDB" id="1708389at2759"/>
<reference evidence="3" key="2">
    <citation type="journal article" date="2023" name="IMA Fungus">
        <title>Comparative genomic study of the Penicillium genus elucidates a diverse pangenome and 15 lateral gene transfer events.</title>
        <authorList>
            <person name="Petersen C."/>
            <person name="Sorensen T."/>
            <person name="Nielsen M.R."/>
            <person name="Sondergaard T.E."/>
            <person name="Sorensen J.L."/>
            <person name="Fitzpatrick D.A."/>
            <person name="Frisvad J.C."/>
            <person name="Nielsen K.L."/>
        </authorList>
    </citation>
    <scope>NUCLEOTIDE SEQUENCE</scope>
    <source>
        <strain evidence="3">IBT 29864</strain>
    </source>
</reference>
<dbReference type="RefSeq" id="XP_056561165.1">
    <property type="nucleotide sequence ID" value="XM_056694436.1"/>
</dbReference>
<feature type="region of interest" description="Disordered" evidence="1">
    <location>
        <begin position="299"/>
        <end position="319"/>
    </location>
</feature>
<comment type="caution">
    <text evidence="3">The sequence shown here is derived from an EMBL/GenBank/DDBJ whole genome shotgun (WGS) entry which is preliminary data.</text>
</comment>
<feature type="region of interest" description="Disordered" evidence="1">
    <location>
        <begin position="460"/>
        <end position="480"/>
    </location>
</feature>
<feature type="region of interest" description="Disordered" evidence="1">
    <location>
        <begin position="1"/>
        <end position="41"/>
    </location>
</feature>
<evidence type="ECO:0000256" key="2">
    <source>
        <dbReference type="SAM" id="Phobius"/>
    </source>
</evidence>
<dbReference type="PANTHER" id="PTHR38694">
    <property type="entry name" value="CONSERVED EXPRESSED PROTEIN"/>
    <property type="match status" value="1"/>
</dbReference>
<keyword evidence="2" id="KW-1133">Transmembrane helix</keyword>
<dbReference type="InterPro" id="IPR021709">
    <property type="entry name" value="DUF3292"/>
</dbReference>
<dbReference type="Proteomes" id="UP001147782">
    <property type="component" value="Unassembled WGS sequence"/>
</dbReference>
<sequence length="698" mass="75901">MSNNDDEIPIWNSVTTTDPKVNTAVDNAEKPPTPAGPTDSHVLSQLEQEDKGLIQKAGETAHVTDVGWNNLADHTEPLIAGLSNEDLWMLIRRFDKVSLLNENIHRIQSQVYNVKAVPEAPLQNLDLTRADDDEFSPDKLRATIERFYTTVIVKLTSFVKHIARLRSWKETRRTSVFCAVYCIAWLLGLLVPTFFAVLVALVVYPPCRAVMFPPAPIALVDKDTGGVQKPKAGVLGSHDSITGAPQNFKGEAAEQEASNLVAGVAGVAVGSAVGKHDQGVPDDAPLEDSVPDATDLVSHTADAQSKAHGKVPSDHYDKTRQPMKKSVMEGANMLMQIISDVTDAFEKFENALSPTPPFPQLKPRLRLAAVLVPACLLSACTPLYICSKLAGLGVGLGFFGDPIIKRGLAILERDFPHWQKIFELQKQVLHITCRLHSSLLKGIPTNAQLTLTLLRLGEANASPLPPPPTSRAKPPSRPASLRHEELTLGATSEEIHQAASAQPNHQLQGPQLSPGTPQKKNFASRVVGFFRGTTATGVESKQAIDRMRAVVGSRHAKNRVGVLRPKGRTETPVGPVDFDARYKGAHGAVVIDSTQEPPVLYFTTDIPQDGDLYVGHRKKGSVLFSIPVTDIREMRKLGGMGWKGKLVVGWAIGGKEVVDGLLIVGKDPRQSYQITAMGMRNQLFNRLIAIDGQVWASF</sequence>
<dbReference type="Pfam" id="PF11696">
    <property type="entry name" value="DUF3292"/>
    <property type="match status" value="1"/>
</dbReference>
<protein>
    <submittedName>
        <fullName evidence="3">Uncharacterized protein</fullName>
    </submittedName>
</protein>
<keyword evidence="2" id="KW-0812">Transmembrane</keyword>
<keyword evidence="2" id="KW-0472">Membrane</keyword>